<evidence type="ECO:0000313" key="3">
    <source>
        <dbReference type="Proteomes" id="UP001371218"/>
    </source>
</evidence>
<proteinExistence type="predicted"/>
<organism evidence="2 3">
    <name type="scientific">Ideonella lacteola</name>
    <dbReference type="NCBI Taxonomy" id="2984193"/>
    <lineage>
        <taxon>Bacteria</taxon>
        <taxon>Pseudomonadati</taxon>
        <taxon>Pseudomonadota</taxon>
        <taxon>Betaproteobacteria</taxon>
        <taxon>Burkholderiales</taxon>
        <taxon>Sphaerotilaceae</taxon>
        <taxon>Ideonella</taxon>
    </lineage>
</organism>
<keyword evidence="3" id="KW-1185">Reference proteome</keyword>
<protein>
    <recommendedName>
        <fullName evidence="4">Chemotaxis methyl-accepting receptor HlyB-like 4HB MCP domain-containing protein</fullName>
    </recommendedName>
</protein>
<dbReference type="RefSeq" id="WP_341429309.1">
    <property type="nucleotide sequence ID" value="NZ_JBBUTG010000038.1"/>
</dbReference>
<evidence type="ECO:0008006" key="4">
    <source>
        <dbReference type="Google" id="ProtNLM"/>
    </source>
</evidence>
<dbReference type="Proteomes" id="UP001371218">
    <property type="component" value="Unassembled WGS sequence"/>
</dbReference>
<feature type="transmembrane region" description="Helical" evidence="1">
    <location>
        <begin position="12"/>
        <end position="33"/>
    </location>
</feature>
<name>A0ABU9C1C4_9BURK</name>
<keyword evidence="1" id="KW-0812">Transmembrane</keyword>
<feature type="transmembrane region" description="Helical" evidence="1">
    <location>
        <begin position="182"/>
        <end position="204"/>
    </location>
</feature>
<accession>A0ABU9C1C4</accession>
<keyword evidence="1" id="KW-0472">Membrane</keyword>
<sequence length="220" mass="23946">MKAKAKTSRGLFAVAMGALLAWGFIVVAGNHWLQVLARVADPTTSVMREWNKVELAVEQVRIITLAHAFRLSASLEEVRSQDANKELANAAAQALHSLATIRGADKPRGSHSSPDKPTGPLDRYLSQAGRVIYASSHVGPAEAEEQLTRFQQEHAALSEWLNAERQHSLKLNEDQVFVATTWVKACIAAASILSLIFATSIIYFSFRVLVSSMRPGGVNA</sequence>
<keyword evidence="1" id="KW-1133">Transmembrane helix</keyword>
<evidence type="ECO:0000256" key="1">
    <source>
        <dbReference type="SAM" id="Phobius"/>
    </source>
</evidence>
<comment type="caution">
    <text evidence="2">The sequence shown here is derived from an EMBL/GenBank/DDBJ whole genome shotgun (WGS) entry which is preliminary data.</text>
</comment>
<reference evidence="2 3" key="1">
    <citation type="submission" date="2024-04" db="EMBL/GenBank/DDBJ databases">
        <title>Novel species of the genus Ideonella isolated from streams.</title>
        <authorList>
            <person name="Lu H."/>
        </authorList>
    </citation>
    <scope>NUCLEOTIDE SEQUENCE [LARGE SCALE GENOMIC DNA]</scope>
    <source>
        <strain evidence="2 3">DXS29W</strain>
    </source>
</reference>
<dbReference type="EMBL" id="JBBUTG010000038">
    <property type="protein sequence ID" value="MEK8034875.1"/>
    <property type="molecule type" value="Genomic_DNA"/>
</dbReference>
<evidence type="ECO:0000313" key="2">
    <source>
        <dbReference type="EMBL" id="MEK8034875.1"/>
    </source>
</evidence>
<gene>
    <name evidence="2" type="ORF">AACH06_29010</name>
</gene>